<keyword evidence="2" id="KW-1185">Reference proteome</keyword>
<name>A0ACB8RAN1_9AGAM</name>
<protein>
    <submittedName>
        <fullName evidence="1">Uncharacterized protein</fullName>
    </submittedName>
</protein>
<reference evidence="1" key="1">
    <citation type="submission" date="2021-02" db="EMBL/GenBank/DDBJ databases">
        <authorList>
            <consortium name="DOE Joint Genome Institute"/>
            <person name="Ahrendt S."/>
            <person name="Looney B.P."/>
            <person name="Miyauchi S."/>
            <person name="Morin E."/>
            <person name="Drula E."/>
            <person name="Courty P.E."/>
            <person name="Chicoki N."/>
            <person name="Fauchery L."/>
            <person name="Kohler A."/>
            <person name="Kuo A."/>
            <person name="Labutti K."/>
            <person name="Pangilinan J."/>
            <person name="Lipzen A."/>
            <person name="Riley R."/>
            <person name="Andreopoulos W."/>
            <person name="He G."/>
            <person name="Johnson J."/>
            <person name="Barry K.W."/>
            <person name="Grigoriev I.V."/>
            <person name="Nagy L."/>
            <person name="Hibbett D."/>
            <person name="Henrissat B."/>
            <person name="Matheny P.B."/>
            <person name="Labbe J."/>
            <person name="Martin F."/>
        </authorList>
    </citation>
    <scope>NUCLEOTIDE SEQUENCE</scope>
    <source>
        <strain evidence="1">FP105234-sp</strain>
    </source>
</reference>
<reference evidence="1" key="2">
    <citation type="journal article" date="2022" name="New Phytol.">
        <title>Evolutionary transition to the ectomycorrhizal habit in the genomes of a hyperdiverse lineage of mushroom-forming fungi.</title>
        <authorList>
            <person name="Looney B."/>
            <person name="Miyauchi S."/>
            <person name="Morin E."/>
            <person name="Drula E."/>
            <person name="Courty P.E."/>
            <person name="Kohler A."/>
            <person name="Kuo A."/>
            <person name="LaButti K."/>
            <person name="Pangilinan J."/>
            <person name="Lipzen A."/>
            <person name="Riley R."/>
            <person name="Andreopoulos W."/>
            <person name="He G."/>
            <person name="Johnson J."/>
            <person name="Nolan M."/>
            <person name="Tritt A."/>
            <person name="Barry K.W."/>
            <person name="Grigoriev I.V."/>
            <person name="Nagy L.G."/>
            <person name="Hibbett D."/>
            <person name="Henrissat B."/>
            <person name="Matheny P.B."/>
            <person name="Labbe J."/>
            <person name="Martin F.M."/>
        </authorList>
    </citation>
    <scope>NUCLEOTIDE SEQUENCE</scope>
    <source>
        <strain evidence="1">FP105234-sp</strain>
    </source>
</reference>
<evidence type="ECO:0000313" key="1">
    <source>
        <dbReference type="EMBL" id="KAI0041201.1"/>
    </source>
</evidence>
<proteinExistence type="predicted"/>
<sequence>MAPFEPPHTVINGFKERVDALTVQGDRLYIGTAVGNVHIYSINESSEEPATLVDIKKGISRKAIDQLGHVKDINSLVVLSDMQVSLYPLPEISTPTPLPKAKAAFSFAIHTSVQHLYPDGTDKKPTGAEFSTAVSVPSVVTDLVVGCRRKLVIYSWKDGEPQDVKEAALPHSARTIAFLTNDIVSLSYSPTEHILFSLESLTATEIATPPVASVSAVAISNMGMGALSGLGGYMTLGLGAKAKPCVTNVSSSEVLIAKDNDGLFIGVDGKPSRSARIDWPAPPEDLSFVAPYIFSVLPANTVPTQPPTSSPQPSFVPSPVLQVHSSISLNLAQSVPFPFSDANPPSAPTTNYSVRLLTASPFAKSPLFVVSTPTDRTAATVEGSSIWRFRMRPWSEQVDELVNAGLYVDALALLDTIDVAVLPDKDRRRLAIQGLNAVARFKSGDFDQALNTFIELNINPAKVIALYPESVSGRLSVPREQWIPLFGGPAPSISEEPALAASEQVDSGGEEAASPPVESAPATSQSPPSTGLRSKFTKYNPLEAIRPSGPKDPETASIASTKKAGRAAADDYARAIESLFKYLPDRRTKLIGALEAFHITPAHSHRHSPLSESSPEDLRDIPSAPLSVLTPDQLVRYAQVVDTALFKSYLIARPGLLGALCRRDNWCEVSEVEEVLAARERFPELIDLYNVRKMHSKALDLLRKLSDKELDMRDKLGPSITYLQRLGPEYIDQVFKHSLWVFEQDADMAFEIFTSEEVELAPSLVANFLEGVDPKHCARYLEFLIEERNEEAPQFHDRLAELYLKMSLDAKKKGDTDAYQAVYAKLLTFIDTTNRYRLDRLFSLLPTDDLFEAKAILLGRLGRHDSALELYVYRLRDYDKAERYCKRIYKPDADTHNIFLTLLRIYLRPLIKTTDDLLRPAIALISRNGARLDPEEALQLLPPLVGAQDVREFLLAALRAPVFDTKVVRDISKARNEQVARKLMYLEANRVKVTDSRICPQCHKRLGHSVIAVHAPGGEVTHYQCREAFSRKLKEMRHS</sequence>
<dbReference type="EMBL" id="MU276138">
    <property type="protein sequence ID" value="KAI0041201.1"/>
    <property type="molecule type" value="Genomic_DNA"/>
</dbReference>
<accession>A0ACB8RAN1</accession>
<comment type="caution">
    <text evidence="1">The sequence shown here is derived from an EMBL/GenBank/DDBJ whole genome shotgun (WGS) entry which is preliminary data.</text>
</comment>
<organism evidence="1 2">
    <name type="scientific">Auriscalpium vulgare</name>
    <dbReference type="NCBI Taxonomy" id="40419"/>
    <lineage>
        <taxon>Eukaryota</taxon>
        <taxon>Fungi</taxon>
        <taxon>Dikarya</taxon>
        <taxon>Basidiomycota</taxon>
        <taxon>Agaricomycotina</taxon>
        <taxon>Agaricomycetes</taxon>
        <taxon>Russulales</taxon>
        <taxon>Auriscalpiaceae</taxon>
        <taxon>Auriscalpium</taxon>
    </lineage>
</organism>
<dbReference type="Proteomes" id="UP000814033">
    <property type="component" value="Unassembled WGS sequence"/>
</dbReference>
<evidence type="ECO:0000313" key="2">
    <source>
        <dbReference type="Proteomes" id="UP000814033"/>
    </source>
</evidence>
<gene>
    <name evidence="1" type="ORF">FA95DRAFT_1611206</name>
</gene>